<evidence type="ECO:0000256" key="2">
    <source>
        <dbReference type="ARBA" id="ARBA00005896"/>
    </source>
</evidence>
<keyword evidence="6" id="KW-0408">Iron</keyword>
<dbReference type="Gene3D" id="3.60.130.10">
    <property type="entry name" value="Clavaminate synthase-like"/>
    <property type="match status" value="1"/>
</dbReference>
<protein>
    <submittedName>
        <fullName evidence="8">Alpha-ketoglutarate-dependent 2,4-dichlorophenoxyacetate dioxygenase</fullName>
    </submittedName>
</protein>
<evidence type="ECO:0000256" key="4">
    <source>
        <dbReference type="ARBA" id="ARBA00022964"/>
    </source>
</evidence>
<evidence type="ECO:0000256" key="1">
    <source>
        <dbReference type="ARBA" id="ARBA00001954"/>
    </source>
</evidence>
<evidence type="ECO:0000256" key="5">
    <source>
        <dbReference type="ARBA" id="ARBA00023002"/>
    </source>
</evidence>
<dbReference type="InterPro" id="IPR051178">
    <property type="entry name" value="TfdA_dioxygenase"/>
</dbReference>
<dbReference type="EMBL" id="LR589067">
    <property type="protein sequence ID" value="VTO95436.1"/>
    <property type="molecule type" value="Genomic_DNA"/>
</dbReference>
<comment type="cofactor">
    <cofactor evidence="1">
        <name>Fe(2+)</name>
        <dbReference type="ChEBI" id="CHEBI:29033"/>
    </cofactor>
</comment>
<dbReference type="GO" id="GO:0051213">
    <property type="term" value="F:dioxygenase activity"/>
    <property type="evidence" value="ECO:0007669"/>
    <property type="project" value="UniProtKB-KW"/>
</dbReference>
<dbReference type="AlphaFoldDB" id="A0A653ED24"/>
<gene>
    <name evidence="8" type="primary">tfdA</name>
    <name evidence="8" type="ORF">BIN_B_00914</name>
</gene>
<name>A0A653ED24_9MYCO</name>
<dbReference type="PANTHER" id="PTHR43779">
    <property type="entry name" value="DIOXYGENASE RV0097-RELATED"/>
    <property type="match status" value="1"/>
</dbReference>
<evidence type="ECO:0000256" key="3">
    <source>
        <dbReference type="ARBA" id="ARBA00022723"/>
    </source>
</evidence>
<comment type="similarity">
    <text evidence="2">Belongs to the TfdA dioxygenase family.</text>
</comment>
<dbReference type="InterPro" id="IPR042098">
    <property type="entry name" value="TauD-like_sf"/>
</dbReference>
<sequence>MLVSLSNRRLPVRLKRRVFMRATSLGHGFGARVDGIALHEIGDRVLSDVISLLEEWGLLVFPRQALDDRDLHAFATRIGSLEESSRKVCLSPQFPAIGNLSNLRDDDGERIGFASTTTDFWHSDQQHRENPATLAFLYCLVPSPAGGATSFVSTDVDRTGLDSDLVDRLAALRVVYEPAPDHDNIPATQVSQPALLKSPTSQRRFAYVSENTVGFLGLGEEGSATLKRLVLDHLLHPSRVYSHDWTMGDLILYDNAQLMHRREPYEGRRWLKTAKIFAPKDTFAVPA</sequence>
<evidence type="ECO:0000256" key="6">
    <source>
        <dbReference type="ARBA" id="ARBA00023004"/>
    </source>
</evidence>
<dbReference type="Pfam" id="PF02668">
    <property type="entry name" value="TauD"/>
    <property type="match status" value="1"/>
</dbReference>
<dbReference type="PANTHER" id="PTHR43779:SF3">
    <property type="entry name" value="(3R)-3-[(CARBOXYMETHYL)AMINO]FATTY ACID OXYGENASE_DECARBOXYLASE"/>
    <property type="match status" value="1"/>
</dbReference>
<feature type="domain" description="TauD/TfdA-like" evidence="7">
    <location>
        <begin position="24"/>
        <end position="272"/>
    </location>
</feature>
<keyword evidence="4 8" id="KW-0223">Dioxygenase</keyword>
<evidence type="ECO:0000313" key="8">
    <source>
        <dbReference type="EMBL" id="VTO95436.1"/>
    </source>
</evidence>
<dbReference type="SUPFAM" id="SSF51197">
    <property type="entry name" value="Clavaminate synthase-like"/>
    <property type="match status" value="1"/>
</dbReference>
<reference evidence="8" key="1">
    <citation type="submission" date="2019-05" db="EMBL/GenBank/DDBJ databases">
        <authorList>
            <person name="Naeem R."/>
            <person name="Antony C."/>
            <person name="Guan Q."/>
        </authorList>
    </citation>
    <scope>NUCLEOTIDE SEQUENCE</scope>
    <source>
        <strain evidence="8">2</strain>
    </source>
</reference>
<accession>A0A653ED24</accession>
<dbReference type="RefSeq" id="WP_204079399.1">
    <property type="nucleotide sequence ID" value="NZ_CAJMWK010000001.1"/>
</dbReference>
<dbReference type="GO" id="GO:0046872">
    <property type="term" value="F:metal ion binding"/>
    <property type="evidence" value="ECO:0007669"/>
    <property type="project" value="UniProtKB-KW"/>
</dbReference>
<keyword evidence="3" id="KW-0479">Metal-binding</keyword>
<proteinExistence type="inferred from homology"/>
<dbReference type="InterPro" id="IPR003819">
    <property type="entry name" value="TauD/TfdA-like"/>
</dbReference>
<keyword evidence="5" id="KW-0560">Oxidoreductase</keyword>
<evidence type="ECO:0000259" key="7">
    <source>
        <dbReference type="Pfam" id="PF02668"/>
    </source>
</evidence>
<organism evidence="8">
    <name type="scientific">Mycobacterium riyadhense</name>
    <dbReference type="NCBI Taxonomy" id="486698"/>
    <lineage>
        <taxon>Bacteria</taxon>
        <taxon>Bacillati</taxon>
        <taxon>Actinomycetota</taxon>
        <taxon>Actinomycetes</taxon>
        <taxon>Mycobacteriales</taxon>
        <taxon>Mycobacteriaceae</taxon>
        <taxon>Mycobacterium</taxon>
    </lineage>
</organism>